<dbReference type="AlphaFoldDB" id="A0AAF0CN03"/>
<dbReference type="Proteomes" id="UP001218638">
    <property type="component" value="Chromosome"/>
</dbReference>
<organism evidence="2 3">
    <name type="scientific">Synoicihabitans lomoniglobus</name>
    <dbReference type="NCBI Taxonomy" id="2909285"/>
    <lineage>
        <taxon>Bacteria</taxon>
        <taxon>Pseudomonadati</taxon>
        <taxon>Verrucomicrobiota</taxon>
        <taxon>Opitutia</taxon>
        <taxon>Opitutales</taxon>
        <taxon>Opitutaceae</taxon>
        <taxon>Synoicihabitans</taxon>
    </lineage>
</organism>
<reference evidence="2" key="1">
    <citation type="submission" date="2023-03" db="EMBL/GenBank/DDBJ databases">
        <title>Lomoglobus Profundus gen. nov., sp. nov., a novel member of the phylum Verrucomicrobia, isolated from deep-marine sediment of South China Sea.</title>
        <authorList>
            <person name="Ahmad T."/>
            <person name="Ishaq S.E."/>
            <person name="Wang F."/>
        </authorList>
    </citation>
    <scope>NUCLEOTIDE SEQUENCE</scope>
    <source>
        <strain evidence="2">LMO-M01</strain>
    </source>
</reference>
<protein>
    <recommendedName>
        <fullName evidence="4">Lipoprotein</fullName>
    </recommendedName>
</protein>
<evidence type="ECO:0000313" key="2">
    <source>
        <dbReference type="EMBL" id="WED64848.1"/>
    </source>
</evidence>
<accession>A0AAF0CN03</accession>
<dbReference type="KEGG" id="slom:PXH66_21085"/>
<evidence type="ECO:0008006" key="4">
    <source>
        <dbReference type="Google" id="ProtNLM"/>
    </source>
</evidence>
<dbReference type="EMBL" id="CP119075">
    <property type="protein sequence ID" value="WED64848.1"/>
    <property type="molecule type" value="Genomic_DNA"/>
</dbReference>
<name>A0AAF0CN03_9BACT</name>
<sequence length="182" mass="19572">MPLSPLHRLGLAATLLFMVAGCGAPSGPATPGPQPVISAEAHYFDNQIHVIAELGPFRFVDALPPDRLGGIPVVIDDQPLVDRAPRRYADGRFGGDGARPRQSLTVTVRNAGTQTIKLRVAEVRSALGNFIPVPEVFTLEPGQLQALEPMRASYPVAIDQLELVVRLRTADAEALQTLVLRL</sequence>
<evidence type="ECO:0000313" key="3">
    <source>
        <dbReference type="Proteomes" id="UP001218638"/>
    </source>
</evidence>
<feature type="signal peptide" evidence="1">
    <location>
        <begin position="1"/>
        <end position="24"/>
    </location>
</feature>
<gene>
    <name evidence="2" type="ORF">PXH66_21085</name>
</gene>
<proteinExistence type="predicted"/>
<evidence type="ECO:0000256" key="1">
    <source>
        <dbReference type="SAM" id="SignalP"/>
    </source>
</evidence>
<keyword evidence="3" id="KW-1185">Reference proteome</keyword>
<feature type="chain" id="PRO_5042141119" description="Lipoprotein" evidence="1">
    <location>
        <begin position="25"/>
        <end position="182"/>
    </location>
</feature>
<dbReference type="RefSeq" id="WP_330931887.1">
    <property type="nucleotide sequence ID" value="NZ_CP119075.1"/>
</dbReference>
<keyword evidence="1" id="KW-0732">Signal</keyword>